<dbReference type="GO" id="GO:0008752">
    <property type="term" value="F:FMN reductase [NAD(P)H] activity"/>
    <property type="evidence" value="ECO:0007669"/>
    <property type="project" value="InterPro"/>
</dbReference>
<keyword evidence="7" id="KW-1185">Reference proteome</keyword>
<evidence type="ECO:0000256" key="3">
    <source>
        <dbReference type="ARBA" id="ARBA00022643"/>
    </source>
</evidence>
<evidence type="ECO:0000256" key="2">
    <source>
        <dbReference type="ARBA" id="ARBA00022630"/>
    </source>
</evidence>
<dbReference type="Proteomes" id="UP000054925">
    <property type="component" value="Unassembled WGS sequence"/>
</dbReference>
<dbReference type="Pfam" id="PF03358">
    <property type="entry name" value="FMN_red"/>
    <property type="match status" value="1"/>
</dbReference>
<dbReference type="InterPro" id="IPR051814">
    <property type="entry name" value="NAD(P)H-dep_FMN_reductase"/>
</dbReference>
<dbReference type="PANTHER" id="PTHR43408:SF1">
    <property type="entry name" value="FMN REDUCTASE (NADPH)"/>
    <property type="match status" value="1"/>
</dbReference>
<organism evidence="6 7">
    <name type="scientific">Caballeronia terrestris</name>
    <dbReference type="NCBI Taxonomy" id="1226301"/>
    <lineage>
        <taxon>Bacteria</taxon>
        <taxon>Pseudomonadati</taxon>
        <taxon>Pseudomonadota</taxon>
        <taxon>Betaproteobacteria</taxon>
        <taxon>Burkholderiales</taxon>
        <taxon>Burkholderiaceae</taxon>
        <taxon>Caballeronia</taxon>
    </lineage>
</organism>
<feature type="domain" description="NADPH-dependent FMN reductase-like" evidence="5">
    <location>
        <begin position="4"/>
        <end position="142"/>
    </location>
</feature>
<sequence length="202" mass="21771">MSYVVTLSGSPAARSRSTHLLGLAETALRVHGAAVRRIDARELPAVALMHADFGDAAVRRAVELVEHAQAVIIATPLYKASYSGLLKSFLDMLPQRALAHKPVLPFATGGSLAHLLALDYALKPVLASLGARHVLENVFATERDMPVVDGTYAVTDAIADRLAEAIESLVRALDDAAALRSLRDGRRMSNERPTREADLFVR</sequence>
<dbReference type="NCBIfam" id="TIGR03567">
    <property type="entry name" value="FMN_reduc_SsuE"/>
    <property type="match status" value="1"/>
</dbReference>
<dbReference type="GO" id="GO:0046306">
    <property type="term" value="P:alkanesulfonate catabolic process"/>
    <property type="evidence" value="ECO:0007669"/>
    <property type="project" value="InterPro"/>
</dbReference>
<dbReference type="EMBL" id="FCOL02000062">
    <property type="protein sequence ID" value="SAL81450.1"/>
    <property type="molecule type" value="Genomic_DNA"/>
</dbReference>
<keyword evidence="3" id="KW-0288">FMN</keyword>
<gene>
    <name evidence="6" type="ORF">AWB67_05847</name>
</gene>
<dbReference type="AlphaFoldDB" id="A0A158KLK6"/>
<reference evidence="6" key="1">
    <citation type="submission" date="2016-01" db="EMBL/GenBank/DDBJ databases">
        <authorList>
            <person name="Peeters C."/>
        </authorList>
    </citation>
    <scope>NUCLEOTIDE SEQUENCE [LARGE SCALE GENOMIC DNA]</scope>
    <source>
        <strain evidence="6">LMG 22937</strain>
    </source>
</reference>
<proteinExistence type="inferred from homology"/>
<dbReference type="InterPro" id="IPR029039">
    <property type="entry name" value="Flavoprotein-like_sf"/>
</dbReference>
<dbReference type="RefSeq" id="WP_087659638.1">
    <property type="nucleotide sequence ID" value="NZ_FCOL02000062.1"/>
</dbReference>
<dbReference type="PANTHER" id="PTHR43408">
    <property type="entry name" value="FMN REDUCTASE (NADPH)"/>
    <property type="match status" value="1"/>
</dbReference>
<protein>
    <submittedName>
        <fullName evidence="6">NADPH-dependent FMN reductase</fullName>
    </submittedName>
</protein>
<accession>A0A158KLK6</accession>
<dbReference type="InterPro" id="IPR020048">
    <property type="entry name" value="NADPH-dep_FMN_reduc_SsuE"/>
</dbReference>
<evidence type="ECO:0000256" key="1">
    <source>
        <dbReference type="ARBA" id="ARBA00005990"/>
    </source>
</evidence>
<keyword evidence="4" id="KW-0560">Oxidoreductase</keyword>
<comment type="similarity">
    <text evidence="1">Belongs to the SsuE family.</text>
</comment>
<comment type="caution">
    <text evidence="6">The sequence shown here is derived from an EMBL/GenBank/DDBJ whole genome shotgun (WGS) entry which is preliminary data.</text>
</comment>
<keyword evidence="2" id="KW-0285">Flavoprotein</keyword>
<dbReference type="InterPro" id="IPR005025">
    <property type="entry name" value="FMN_Rdtase-like_dom"/>
</dbReference>
<evidence type="ECO:0000313" key="6">
    <source>
        <dbReference type="EMBL" id="SAL81450.1"/>
    </source>
</evidence>
<dbReference type="Gene3D" id="3.40.50.360">
    <property type="match status" value="1"/>
</dbReference>
<dbReference type="SUPFAM" id="SSF52218">
    <property type="entry name" value="Flavoproteins"/>
    <property type="match status" value="1"/>
</dbReference>
<evidence type="ECO:0000313" key="7">
    <source>
        <dbReference type="Proteomes" id="UP000054925"/>
    </source>
</evidence>
<name>A0A158KLK6_9BURK</name>
<dbReference type="OrthoDB" id="1643408at2"/>
<evidence type="ECO:0000256" key="4">
    <source>
        <dbReference type="ARBA" id="ARBA00023002"/>
    </source>
</evidence>
<evidence type="ECO:0000259" key="5">
    <source>
        <dbReference type="Pfam" id="PF03358"/>
    </source>
</evidence>